<dbReference type="GO" id="GO:0016603">
    <property type="term" value="F:glutaminyl-peptide cyclotransferase activity"/>
    <property type="evidence" value="ECO:0007669"/>
    <property type="project" value="TreeGrafter"/>
</dbReference>
<dbReference type="GO" id="GO:0008270">
    <property type="term" value="F:zinc ion binding"/>
    <property type="evidence" value="ECO:0007669"/>
    <property type="project" value="TreeGrafter"/>
</dbReference>
<feature type="signal peptide" evidence="3">
    <location>
        <begin position="1"/>
        <end position="27"/>
    </location>
</feature>
<dbReference type="InterPro" id="IPR007484">
    <property type="entry name" value="Peptidase_M28"/>
</dbReference>
<keyword evidence="5" id="KW-0645">Protease</keyword>
<dbReference type="PANTHER" id="PTHR12283">
    <property type="entry name" value="GLUTAMINYL-PEPTIDE CYCLOTRANSFERASE"/>
    <property type="match status" value="1"/>
</dbReference>
<keyword evidence="5" id="KW-0031">Aminopeptidase</keyword>
<evidence type="ECO:0000313" key="6">
    <source>
        <dbReference type="Proteomes" id="UP000317429"/>
    </source>
</evidence>
<keyword evidence="3" id="KW-0732">Signal</keyword>
<keyword evidence="1" id="KW-0808">Transferase</keyword>
<dbReference type="Proteomes" id="UP000317429">
    <property type="component" value="Chromosome"/>
</dbReference>
<proteinExistence type="predicted"/>
<organism evidence="5 6">
    <name type="scientific">Pirellulimonas nuda</name>
    <dbReference type="NCBI Taxonomy" id="2528009"/>
    <lineage>
        <taxon>Bacteria</taxon>
        <taxon>Pseudomonadati</taxon>
        <taxon>Planctomycetota</taxon>
        <taxon>Planctomycetia</taxon>
        <taxon>Pirellulales</taxon>
        <taxon>Lacipirellulaceae</taxon>
        <taxon>Pirellulimonas</taxon>
    </lineage>
</organism>
<dbReference type="InterPro" id="IPR040234">
    <property type="entry name" value="QC/QCL"/>
</dbReference>
<protein>
    <submittedName>
        <fullName evidence="5">Alkaline phosphatase isozyme conversion aminopeptidase</fullName>
    </submittedName>
</protein>
<dbReference type="PANTHER" id="PTHR12283:SF6">
    <property type="entry name" value="GLUTAMINYL-PEPTIDE CYCLOTRANSFERASE-RELATED"/>
    <property type="match status" value="1"/>
</dbReference>
<dbReference type="GO" id="GO:0004177">
    <property type="term" value="F:aminopeptidase activity"/>
    <property type="evidence" value="ECO:0007669"/>
    <property type="project" value="UniProtKB-KW"/>
</dbReference>
<accession>A0A518DHW7</accession>
<dbReference type="OrthoDB" id="256090at2"/>
<dbReference type="AlphaFoldDB" id="A0A518DHW7"/>
<name>A0A518DHW7_9BACT</name>
<keyword evidence="5" id="KW-0378">Hydrolase</keyword>
<gene>
    <name evidence="5" type="ORF">Pla175_44960</name>
</gene>
<keyword evidence="2" id="KW-0012">Acyltransferase</keyword>
<dbReference type="Gene3D" id="3.40.630.10">
    <property type="entry name" value="Zn peptidases"/>
    <property type="match status" value="1"/>
</dbReference>
<dbReference type="EMBL" id="CP036291">
    <property type="protein sequence ID" value="QDU91078.1"/>
    <property type="molecule type" value="Genomic_DNA"/>
</dbReference>
<evidence type="ECO:0000256" key="1">
    <source>
        <dbReference type="ARBA" id="ARBA00022679"/>
    </source>
</evidence>
<sequence precursor="true">MTNLWRRLIFFGVTFGMALCMTEGARAAGDAPANPLDAQRAMGYLKQVCELGPRPAGSRAMIAQQELLTKHFEALGGQVELQAFAARNPLGGKPVPMANLIVRWRPEAKRRVLLCAHYDTRPLPSSDPNPRARRSGRFIGANDGGSGVAVLMELAHHMKDLPPDLAVDFCLFDGEELVFTEGRDPYFLGSTWFAREYDRDKQRGYVYDAAVLLDMVGDADLQIYQEANSVSWPESKPLVDQVWSTAQRLGVKEFIARPKHVVRDDHLQLRNIAGIPACDVIDFDYPAWHTVRDTHHQCSGESLAKVGWVMLEWMRQPPASRAEEP</sequence>
<dbReference type="SUPFAM" id="SSF53187">
    <property type="entry name" value="Zn-dependent exopeptidases"/>
    <property type="match status" value="1"/>
</dbReference>
<evidence type="ECO:0000259" key="4">
    <source>
        <dbReference type="Pfam" id="PF04389"/>
    </source>
</evidence>
<reference evidence="5 6" key="1">
    <citation type="submission" date="2019-02" db="EMBL/GenBank/DDBJ databases">
        <title>Deep-cultivation of Planctomycetes and their phenomic and genomic characterization uncovers novel biology.</title>
        <authorList>
            <person name="Wiegand S."/>
            <person name="Jogler M."/>
            <person name="Boedeker C."/>
            <person name="Pinto D."/>
            <person name="Vollmers J."/>
            <person name="Rivas-Marin E."/>
            <person name="Kohn T."/>
            <person name="Peeters S.H."/>
            <person name="Heuer A."/>
            <person name="Rast P."/>
            <person name="Oberbeckmann S."/>
            <person name="Bunk B."/>
            <person name="Jeske O."/>
            <person name="Meyerdierks A."/>
            <person name="Storesund J.E."/>
            <person name="Kallscheuer N."/>
            <person name="Luecker S."/>
            <person name="Lage O.M."/>
            <person name="Pohl T."/>
            <person name="Merkel B.J."/>
            <person name="Hornburger P."/>
            <person name="Mueller R.-W."/>
            <person name="Bruemmer F."/>
            <person name="Labrenz M."/>
            <person name="Spormann A.M."/>
            <person name="Op den Camp H."/>
            <person name="Overmann J."/>
            <person name="Amann R."/>
            <person name="Jetten M.S.M."/>
            <person name="Mascher T."/>
            <person name="Medema M.H."/>
            <person name="Devos D.P."/>
            <person name="Kaster A.-K."/>
            <person name="Ovreas L."/>
            <person name="Rohde M."/>
            <person name="Galperin M.Y."/>
            <person name="Jogler C."/>
        </authorList>
    </citation>
    <scope>NUCLEOTIDE SEQUENCE [LARGE SCALE GENOMIC DNA]</scope>
    <source>
        <strain evidence="5 6">Pla175</strain>
    </source>
</reference>
<dbReference type="Pfam" id="PF04389">
    <property type="entry name" value="Peptidase_M28"/>
    <property type="match status" value="1"/>
</dbReference>
<dbReference type="KEGG" id="pnd:Pla175_44960"/>
<evidence type="ECO:0000313" key="5">
    <source>
        <dbReference type="EMBL" id="QDU91078.1"/>
    </source>
</evidence>
<keyword evidence="6" id="KW-1185">Reference proteome</keyword>
<evidence type="ECO:0000256" key="3">
    <source>
        <dbReference type="SAM" id="SignalP"/>
    </source>
</evidence>
<feature type="domain" description="Peptidase M28" evidence="4">
    <location>
        <begin position="99"/>
        <end position="314"/>
    </location>
</feature>
<feature type="chain" id="PRO_5021832651" evidence="3">
    <location>
        <begin position="28"/>
        <end position="325"/>
    </location>
</feature>
<evidence type="ECO:0000256" key="2">
    <source>
        <dbReference type="ARBA" id="ARBA00023315"/>
    </source>
</evidence>